<keyword evidence="2 5" id="KW-0012">Acyltransferase</keyword>
<dbReference type="PANTHER" id="PTHR32268">
    <property type="entry name" value="HOMOSERINE O-ACETYLTRANSFERASE"/>
    <property type="match status" value="1"/>
</dbReference>
<feature type="domain" description="AB hydrolase-1" evidence="4">
    <location>
        <begin position="48"/>
        <end position="344"/>
    </location>
</feature>
<accession>A0A545T597</accession>
<sequence>MTATVNQQEDGSWFYHNPAPFKLEKGGQLPELELAYETYGKLNDDKSNVVVIHHALSVGAHVTATESNPAKGWWNDMLGSAKAIDSDRYFVICVNNLGSCFGSTGPSNLNPVSGQLYNADFPEITIGDMVNSQKQLLEFLGIDSVYAIIGNSMGAMLSLIWAIEYPQMVQRVMLSCTAYKAYPANIANRNIQQSAIRLDPAWNNGNYTSNEDLAGFKLARKLGLYTYRNSAEWNRRFNSHLDKNTADGEITKYMDYNAEKFVKIFDANSYLVITTAMDTYDVTQNYPSNKAAFSRITAKVVVISEEYDILFTPQQQEELFAALQEAGVESAFIQHCSQYGHDSFLVETNRFGQYIEDFLSI</sequence>
<name>A0A545T597_9GAMM</name>
<dbReference type="InterPro" id="IPR000073">
    <property type="entry name" value="AB_hydrolase_1"/>
</dbReference>
<dbReference type="AlphaFoldDB" id="A0A545T597"/>
<reference evidence="5 6" key="1">
    <citation type="submission" date="2019-06" db="EMBL/GenBank/DDBJ databases">
        <title>Draft genome of Aliikangiella marina GYP-15.</title>
        <authorList>
            <person name="Wang G."/>
        </authorList>
    </citation>
    <scope>NUCLEOTIDE SEQUENCE [LARGE SCALE GENOMIC DNA]</scope>
    <source>
        <strain evidence="5 6">GYP-15</strain>
    </source>
</reference>
<dbReference type="NCBIfam" id="NF001209">
    <property type="entry name" value="PRK00175.1"/>
    <property type="match status" value="1"/>
</dbReference>
<comment type="similarity">
    <text evidence="2">Belongs to the AB hydrolase superfamily. MetX family.</text>
</comment>
<evidence type="ECO:0000256" key="3">
    <source>
        <dbReference type="PIRSR" id="PIRSR000443-1"/>
    </source>
</evidence>
<feature type="active site" description="Nucleophile" evidence="2 3">
    <location>
        <position position="152"/>
    </location>
</feature>
<organism evidence="5 6">
    <name type="scientific">Aliikangiella marina</name>
    <dbReference type="NCBI Taxonomy" id="1712262"/>
    <lineage>
        <taxon>Bacteria</taxon>
        <taxon>Pseudomonadati</taxon>
        <taxon>Pseudomonadota</taxon>
        <taxon>Gammaproteobacteria</taxon>
        <taxon>Oceanospirillales</taxon>
        <taxon>Pleioneaceae</taxon>
        <taxon>Aliikangiella</taxon>
    </lineage>
</organism>
<dbReference type="RefSeq" id="WP_142943719.1">
    <property type="nucleotide sequence ID" value="NZ_VIKR01000005.1"/>
</dbReference>
<dbReference type="NCBIfam" id="TIGR01392">
    <property type="entry name" value="homoserO_Ac_trn"/>
    <property type="match status" value="1"/>
</dbReference>
<keyword evidence="2" id="KW-0963">Cytoplasm</keyword>
<evidence type="ECO:0000256" key="1">
    <source>
        <dbReference type="ARBA" id="ARBA00022679"/>
    </source>
</evidence>
<comment type="subcellular location">
    <subcellularLocation>
        <location evidence="2">Cytoplasm</location>
    </subcellularLocation>
</comment>
<comment type="subunit">
    <text evidence="2">Homodimer.</text>
</comment>
<dbReference type="GO" id="GO:0005737">
    <property type="term" value="C:cytoplasm"/>
    <property type="evidence" value="ECO:0007669"/>
    <property type="project" value="UniProtKB-SubCell"/>
</dbReference>
<proteinExistence type="inferred from homology"/>
<dbReference type="GO" id="GO:0004414">
    <property type="term" value="F:homoserine O-acetyltransferase activity"/>
    <property type="evidence" value="ECO:0007669"/>
    <property type="project" value="TreeGrafter"/>
</dbReference>
<evidence type="ECO:0000313" key="5">
    <source>
        <dbReference type="EMBL" id="TQV72389.1"/>
    </source>
</evidence>
<dbReference type="SUPFAM" id="SSF53474">
    <property type="entry name" value="alpha/beta-Hydrolases"/>
    <property type="match status" value="1"/>
</dbReference>
<evidence type="ECO:0000313" key="6">
    <source>
        <dbReference type="Proteomes" id="UP000317839"/>
    </source>
</evidence>
<feature type="binding site" evidence="2">
    <location>
        <position position="220"/>
    </location>
    <ligand>
        <name>substrate</name>
    </ligand>
</feature>
<dbReference type="PANTHER" id="PTHR32268:SF11">
    <property type="entry name" value="HOMOSERINE O-ACETYLTRANSFERASE"/>
    <property type="match status" value="1"/>
</dbReference>
<feature type="site" description="Important for acyl-CoA specificity" evidence="2">
    <location>
        <position position="189"/>
    </location>
</feature>
<feature type="binding site" evidence="2">
    <location>
        <position position="342"/>
    </location>
    <ligand>
        <name>substrate</name>
    </ligand>
</feature>
<dbReference type="OrthoDB" id="9800754at2"/>
<dbReference type="GO" id="GO:0009092">
    <property type="term" value="P:homoserine metabolic process"/>
    <property type="evidence" value="ECO:0007669"/>
    <property type="project" value="TreeGrafter"/>
</dbReference>
<evidence type="ECO:0000256" key="2">
    <source>
        <dbReference type="HAMAP-Rule" id="MF_00296"/>
    </source>
</evidence>
<keyword evidence="6" id="KW-1185">Reference proteome</keyword>
<evidence type="ECO:0000259" key="4">
    <source>
        <dbReference type="Pfam" id="PF00561"/>
    </source>
</evidence>
<keyword evidence="1 2" id="KW-0808">Transferase</keyword>
<keyword evidence="2" id="KW-0028">Amino-acid biosynthesis</keyword>
<dbReference type="InterPro" id="IPR008220">
    <property type="entry name" value="HAT_MetX-like"/>
</dbReference>
<dbReference type="Proteomes" id="UP000317839">
    <property type="component" value="Unassembled WGS sequence"/>
</dbReference>
<gene>
    <name evidence="5" type="ORF">FLL45_19460</name>
</gene>
<protein>
    <recommendedName>
        <fullName evidence="2">Probable acyltransferase</fullName>
        <ecNumber evidence="2">2.3.1.-</ecNumber>
    </recommendedName>
</protein>
<dbReference type="InterPro" id="IPR029058">
    <property type="entry name" value="AB_hydrolase_fold"/>
</dbReference>
<dbReference type="GO" id="GO:0009086">
    <property type="term" value="P:methionine biosynthetic process"/>
    <property type="evidence" value="ECO:0007669"/>
    <property type="project" value="TreeGrafter"/>
</dbReference>
<dbReference type="Pfam" id="PF00561">
    <property type="entry name" value="Abhydrolase_1"/>
    <property type="match status" value="1"/>
</dbReference>
<dbReference type="HAMAP" id="MF_00296">
    <property type="entry name" value="MetX_acyltransf"/>
    <property type="match status" value="1"/>
</dbReference>
<dbReference type="EMBL" id="VIKR01000005">
    <property type="protein sequence ID" value="TQV72389.1"/>
    <property type="molecule type" value="Genomic_DNA"/>
</dbReference>
<dbReference type="EC" id="2.3.1.-" evidence="2"/>
<feature type="active site" evidence="2 3">
    <location>
        <position position="308"/>
    </location>
</feature>
<dbReference type="Gene3D" id="3.40.50.1820">
    <property type="entry name" value="alpha/beta hydrolase"/>
    <property type="match status" value="1"/>
</dbReference>
<dbReference type="PIRSF" id="PIRSF000443">
    <property type="entry name" value="Homoser_Ac_trans"/>
    <property type="match status" value="1"/>
</dbReference>
<feature type="active site" evidence="2 3">
    <location>
        <position position="341"/>
    </location>
</feature>
<comment type="caution">
    <text evidence="5">The sequence shown here is derived from an EMBL/GenBank/DDBJ whole genome shotgun (WGS) entry which is preliminary data.</text>
</comment>
<comment type="caution">
    <text evidence="2">Lacks conserved residue(s) required for the propagation of feature annotation.</text>
</comment>